<comment type="caution">
    <text evidence="1">The sequence shown here is derived from an EMBL/GenBank/DDBJ whole genome shotgun (WGS) entry which is preliminary data.</text>
</comment>
<proteinExistence type="predicted"/>
<protein>
    <submittedName>
        <fullName evidence="1">Uncharacterized protein</fullName>
    </submittedName>
</protein>
<organism evidence="1 2">
    <name type="scientific">Drosophila gunungcola</name>
    <name type="common">fruit fly</name>
    <dbReference type="NCBI Taxonomy" id="103775"/>
    <lineage>
        <taxon>Eukaryota</taxon>
        <taxon>Metazoa</taxon>
        <taxon>Ecdysozoa</taxon>
        <taxon>Arthropoda</taxon>
        <taxon>Hexapoda</taxon>
        <taxon>Insecta</taxon>
        <taxon>Pterygota</taxon>
        <taxon>Neoptera</taxon>
        <taxon>Endopterygota</taxon>
        <taxon>Diptera</taxon>
        <taxon>Brachycera</taxon>
        <taxon>Muscomorpha</taxon>
        <taxon>Ephydroidea</taxon>
        <taxon>Drosophilidae</taxon>
        <taxon>Drosophila</taxon>
        <taxon>Sophophora</taxon>
    </lineage>
</organism>
<keyword evidence="2" id="KW-1185">Reference proteome</keyword>
<dbReference type="Proteomes" id="UP001059596">
    <property type="component" value="Unassembled WGS sequence"/>
</dbReference>
<dbReference type="EMBL" id="JAMKOV010000085">
    <property type="protein sequence ID" value="KAI8034020.1"/>
    <property type="molecule type" value="Genomic_DNA"/>
</dbReference>
<reference evidence="1" key="1">
    <citation type="journal article" date="2023" name="Genome Biol. Evol.">
        <title>Long-read-based Genome Assembly of Drosophila gunungcola Reveals Fewer Chemosensory Genes in Flower-breeding Species.</title>
        <authorList>
            <person name="Negi A."/>
            <person name="Liao B.Y."/>
            <person name="Yeh S.D."/>
        </authorList>
    </citation>
    <scope>NUCLEOTIDE SEQUENCE</scope>
    <source>
        <strain evidence="1">Sukarami</strain>
    </source>
</reference>
<evidence type="ECO:0000313" key="2">
    <source>
        <dbReference type="Proteomes" id="UP001059596"/>
    </source>
</evidence>
<dbReference type="AlphaFoldDB" id="A0A9P9YC82"/>
<evidence type="ECO:0000313" key="1">
    <source>
        <dbReference type="EMBL" id="KAI8034020.1"/>
    </source>
</evidence>
<name>A0A9P9YC82_9MUSC</name>
<accession>A0A9P9YC82</accession>
<sequence>MLWLLLCLRVRFALNTLRFTEKIWSSEKKKVLTARFGHESMSRPTSLPICIII</sequence>
<gene>
    <name evidence="1" type="ORF">M5D96_013180</name>
</gene>